<proteinExistence type="predicted"/>
<dbReference type="InterPro" id="IPR029063">
    <property type="entry name" value="SAM-dependent_MTases_sf"/>
</dbReference>
<sequence>YLSNLSISGSAYKATTIKGPSQIELRKLPFNAFDIIYIDGCHRADCVLADAVLCFELLKTDGLLIFDDYAWGTEEFPEELRPEIAIDSFITAYRNYVEVVHHVGNQVIIKKRIPYAQYFPLPPAGWSPVGQYVYVWAYAGWEKKSVLYHQKMGETIELSDKERVLIERLIRSTKFGKTKLFLDKKMSEGEDFINLIERLKLDFTNIQMEQ</sequence>
<name>X0TT64_9ZZZZ</name>
<dbReference type="Gene3D" id="3.40.50.150">
    <property type="entry name" value="Vaccinia Virus protein VP39"/>
    <property type="match status" value="1"/>
</dbReference>
<evidence type="ECO:0000313" key="1">
    <source>
        <dbReference type="EMBL" id="GAF79330.1"/>
    </source>
</evidence>
<protein>
    <submittedName>
        <fullName evidence="1">Uncharacterized protein</fullName>
    </submittedName>
</protein>
<organism evidence="1">
    <name type="scientific">marine sediment metagenome</name>
    <dbReference type="NCBI Taxonomy" id="412755"/>
    <lineage>
        <taxon>unclassified sequences</taxon>
        <taxon>metagenomes</taxon>
        <taxon>ecological metagenomes</taxon>
    </lineage>
</organism>
<dbReference type="EMBL" id="BARS01009770">
    <property type="protein sequence ID" value="GAF79330.1"/>
    <property type="molecule type" value="Genomic_DNA"/>
</dbReference>
<dbReference type="Pfam" id="PF13578">
    <property type="entry name" value="Methyltransf_24"/>
    <property type="match status" value="1"/>
</dbReference>
<reference evidence="1" key="1">
    <citation type="journal article" date="2014" name="Front. Microbiol.">
        <title>High frequency of phylogenetically diverse reductive dehalogenase-homologous genes in deep subseafloor sedimentary metagenomes.</title>
        <authorList>
            <person name="Kawai M."/>
            <person name="Futagami T."/>
            <person name="Toyoda A."/>
            <person name="Takaki Y."/>
            <person name="Nishi S."/>
            <person name="Hori S."/>
            <person name="Arai W."/>
            <person name="Tsubouchi T."/>
            <person name="Morono Y."/>
            <person name="Uchiyama I."/>
            <person name="Ito T."/>
            <person name="Fujiyama A."/>
            <person name="Inagaki F."/>
            <person name="Takami H."/>
        </authorList>
    </citation>
    <scope>NUCLEOTIDE SEQUENCE</scope>
    <source>
        <strain evidence="1">Expedition CK06-06</strain>
    </source>
</reference>
<gene>
    <name evidence="1" type="ORF">S01H1_18292</name>
</gene>
<accession>X0TT64</accession>
<dbReference type="SUPFAM" id="SSF53335">
    <property type="entry name" value="S-adenosyl-L-methionine-dependent methyltransferases"/>
    <property type="match status" value="1"/>
</dbReference>
<dbReference type="AlphaFoldDB" id="X0TT64"/>
<feature type="non-terminal residue" evidence="1">
    <location>
        <position position="1"/>
    </location>
</feature>
<comment type="caution">
    <text evidence="1">The sequence shown here is derived from an EMBL/GenBank/DDBJ whole genome shotgun (WGS) entry which is preliminary data.</text>
</comment>